<dbReference type="SFLD" id="SFLDG01200">
    <property type="entry name" value="SUF1.1"/>
    <property type="match status" value="1"/>
</dbReference>
<dbReference type="SUPFAM" id="SSF52833">
    <property type="entry name" value="Thioredoxin-like"/>
    <property type="match status" value="1"/>
</dbReference>
<dbReference type="InterPro" id="IPR033468">
    <property type="entry name" value="Metaxin_GST"/>
</dbReference>
<dbReference type="EMBL" id="MH908888">
    <property type="protein sequence ID" value="AYM52911.1"/>
    <property type="molecule type" value="Genomic_DNA"/>
</dbReference>
<dbReference type="PROSITE" id="PS50404">
    <property type="entry name" value="GST_NTER"/>
    <property type="match status" value="1"/>
</dbReference>
<proteinExistence type="predicted"/>
<reference evidence="2" key="1">
    <citation type="journal article" date="2018" name="J. Ind. Microbiol. Biotechnol.">
        <title>Genome mining reveals uncommon alkylpyrones as type III PKS products from myxobacteria.</title>
        <authorList>
            <person name="Hug J.J."/>
            <person name="Panter F."/>
            <person name="Krug D."/>
            <person name="Muller R."/>
        </authorList>
    </citation>
    <scope>NUCLEOTIDE SEQUENCE</scope>
    <source>
        <strain evidence="2">So ce38</strain>
    </source>
</reference>
<dbReference type="SUPFAM" id="SSF47616">
    <property type="entry name" value="GST C-terminal domain-like"/>
    <property type="match status" value="1"/>
</dbReference>
<dbReference type="InterPro" id="IPR036249">
    <property type="entry name" value="Thioredoxin-like_sf"/>
</dbReference>
<dbReference type="Pfam" id="PF17172">
    <property type="entry name" value="GST_N_4"/>
    <property type="match status" value="1"/>
</dbReference>
<dbReference type="PANTHER" id="PTHR12289:SF41">
    <property type="entry name" value="FAILED AXON CONNECTIONS-RELATED"/>
    <property type="match status" value="1"/>
</dbReference>
<dbReference type="InterPro" id="IPR050931">
    <property type="entry name" value="Mito_Protein_Transport_Metaxin"/>
</dbReference>
<dbReference type="Gene3D" id="3.40.30.10">
    <property type="entry name" value="Glutaredoxin"/>
    <property type="match status" value="1"/>
</dbReference>
<dbReference type="InterPro" id="IPR036282">
    <property type="entry name" value="Glutathione-S-Trfase_C_sf"/>
</dbReference>
<dbReference type="AlphaFoldDB" id="A0A3S7UVY6"/>
<evidence type="ECO:0000259" key="1">
    <source>
        <dbReference type="PROSITE" id="PS50404"/>
    </source>
</evidence>
<keyword evidence="2" id="KW-0808">Transferase</keyword>
<dbReference type="GO" id="GO:0005737">
    <property type="term" value="C:cytoplasm"/>
    <property type="evidence" value="ECO:0007669"/>
    <property type="project" value="TreeGrafter"/>
</dbReference>
<dbReference type="Pfam" id="PF17171">
    <property type="entry name" value="GST_C_6"/>
    <property type="match status" value="1"/>
</dbReference>
<feature type="domain" description="GST N-terminal" evidence="1">
    <location>
        <begin position="1"/>
        <end position="77"/>
    </location>
</feature>
<dbReference type="PANTHER" id="PTHR12289">
    <property type="entry name" value="METAXIN RELATED"/>
    <property type="match status" value="1"/>
</dbReference>
<protein>
    <submittedName>
        <fullName evidence="2">Glutathione S-transferase</fullName>
    </submittedName>
</protein>
<dbReference type="SFLD" id="SFLDS00019">
    <property type="entry name" value="Glutathione_Transferase_(cytos"/>
    <property type="match status" value="1"/>
</dbReference>
<dbReference type="CDD" id="cd03080">
    <property type="entry name" value="GST_N_Metaxin_like"/>
    <property type="match status" value="1"/>
</dbReference>
<dbReference type="InterPro" id="IPR012336">
    <property type="entry name" value="Thioredoxin-like_fold"/>
</dbReference>
<dbReference type="InterPro" id="IPR040079">
    <property type="entry name" value="Glutathione_S-Trfase"/>
</dbReference>
<sequence>MITLHQGPAAWGTPNISPFCVKLETWLRMAGLPYQVRPSEMRGAPKGKMPYVDIDGRKIGDSQLIIEHLQRVHGDKLDAHLAPEARARGHAIRRMVEEGAYWALVYARWGEDEGFAAYRPTFLKLLPPVIGGPIFNLIRRDVLKTGRAQGTFRHSREEIYEIGKADVSALATLLGDQPFMLGPEPSSVDATVYAFVLGLLRFPADSPLKRHAEAQPNLVAYCERMRQRYYADWTPPA</sequence>
<dbReference type="InterPro" id="IPR004045">
    <property type="entry name" value="Glutathione_S-Trfase_N"/>
</dbReference>
<accession>A0A3S7UVY6</accession>
<organism evidence="2">
    <name type="scientific">Sorangium cellulosum</name>
    <name type="common">Polyangium cellulosum</name>
    <dbReference type="NCBI Taxonomy" id="56"/>
    <lineage>
        <taxon>Bacteria</taxon>
        <taxon>Pseudomonadati</taxon>
        <taxon>Myxococcota</taxon>
        <taxon>Polyangia</taxon>
        <taxon>Polyangiales</taxon>
        <taxon>Polyangiaceae</taxon>
        <taxon>Sorangium</taxon>
    </lineage>
</organism>
<dbReference type="SFLD" id="SFLDG01180">
    <property type="entry name" value="SUF1"/>
    <property type="match status" value="1"/>
</dbReference>
<dbReference type="GO" id="GO:0016740">
    <property type="term" value="F:transferase activity"/>
    <property type="evidence" value="ECO:0007669"/>
    <property type="project" value="UniProtKB-KW"/>
</dbReference>
<name>A0A3S7UVY6_SORCE</name>
<dbReference type="CDD" id="cd03193">
    <property type="entry name" value="GST_C_Metaxin"/>
    <property type="match status" value="1"/>
</dbReference>
<dbReference type="Gene3D" id="1.20.1050.10">
    <property type="match status" value="1"/>
</dbReference>
<evidence type="ECO:0000313" key="2">
    <source>
        <dbReference type="EMBL" id="AYM52911.1"/>
    </source>
</evidence>
<dbReference type="InterPro" id="IPR026928">
    <property type="entry name" value="FAX/IsoI-like"/>
</dbReference>